<evidence type="ECO:0000256" key="1">
    <source>
        <dbReference type="SAM" id="MobiDB-lite"/>
    </source>
</evidence>
<dbReference type="OrthoDB" id="5421784at2759"/>
<dbReference type="Proteomes" id="UP000799424">
    <property type="component" value="Unassembled WGS sequence"/>
</dbReference>
<protein>
    <submittedName>
        <fullName evidence="3">Uncharacterized protein</fullName>
    </submittedName>
</protein>
<feature type="compositionally biased region" description="Low complexity" evidence="1">
    <location>
        <begin position="276"/>
        <end position="298"/>
    </location>
</feature>
<evidence type="ECO:0000256" key="2">
    <source>
        <dbReference type="SAM" id="Phobius"/>
    </source>
</evidence>
<reference evidence="3" key="1">
    <citation type="journal article" date="2020" name="Stud. Mycol.">
        <title>101 Dothideomycetes genomes: a test case for predicting lifestyles and emergence of pathogens.</title>
        <authorList>
            <person name="Haridas S."/>
            <person name="Albert R."/>
            <person name="Binder M."/>
            <person name="Bloem J."/>
            <person name="Labutti K."/>
            <person name="Salamov A."/>
            <person name="Andreopoulos B."/>
            <person name="Baker S."/>
            <person name="Barry K."/>
            <person name="Bills G."/>
            <person name="Bluhm B."/>
            <person name="Cannon C."/>
            <person name="Castanera R."/>
            <person name="Culley D."/>
            <person name="Daum C."/>
            <person name="Ezra D."/>
            <person name="Gonzalez J."/>
            <person name="Henrissat B."/>
            <person name="Kuo A."/>
            <person name="Liang C."/>
            <person name="Lipzen A."/>
            <person name="Lutzoni F."/>
            <person name="Magnuson J."/>
            <person name="Mondo S."/>
            <person name="Nolan M."/>
            <person name="Ohm R."/>
            <person name="Pangilinan J."/>
            <person name="Park H.-J."/>
            <person name="Ramirez L."/>
            <person name="Alfaro M."/>
            <person name="Sun H."/>
            <person name="Tritt A."/>
            <person name="Yoshinaga Y."/>
            <person name="Zwiers L.-H."/>
            <person name="Turgeon B."/>
            <person name="Goodwin S."/>
            <person name="Spatafora J."/>
            <person name="Crous P."/>
            <person name="Grigoriev I."/>
        </authorList>
    </citation>
    <scope>NUCLEOTIDE SEQUENCE</scope>
    <source>
        <strain evidence="3">CBS 113818</strain>
    </source>
</reference>
<feature type="compositionally biased region" description="Pro residues" evidence="1">
    <location>
        <begin position="166"/>
        <end position="183"/>
    </location>
</feature>
<organism evidence="3 4">
    <name type="scientific">Ophiobolus disseminans</name>
    <dbReference type="NCBI Taxonomy" id="1469910"/>
    <lineage>
        <taxon>Eukaryota</taxon>
        <taxon>Fungi</taxon>
        <taxon>Dikarya</taxon>
        <taxon>Ascomycota</taxon>
        <taxon>Pezizomycotina</taxon>
        <taxon>Dothideomycetes</taxon>
        <taxon>Pleosporomycetidae</taxon>
        <taxon>Pleosporales</taxon>
        <taxon>Pleosporineae</taxon>
        <taxon>Phaeosphaeriaceae</taxon>
        <taxon>Ophiobolus</taxon>
    </lineage>
</organism>
<feature type="region of interest" description="Disordered" evidence="1">
    <location>
        <begin position="164"/>
        <end position="183"/>
    </location>
</feature>
<feature type="transmembrane region" description="Helical" evidence="2">
    <location>
        <begin position="308"/>
        <end position="330"/>
    </location>
</feature>
<feature type="region of interest" description="Disordered" evidence="1">
    <location>
        <begin position="235"/>
        <end position="298"/>
    </location>
</feature>
<keyword evidence="4" id="KW-1185">Reference proteome</keyword>
<gene>
    <name evidence="3" type="ORF">CC86DRAFT_395275</name>
</gene>
<accession>A0A6A6ZWE0</accession>
<feature type="compositionally biased region" description="Polar residues" evidence="1">
    <location>
        <begin position="507"/>
        <end position="526"/>
    </location>
</feature>
<name>A0A6A6ZWE0_9PLEO</name>
<feature type="compositionally biased region" description="Polar residues" evidence="1">
    <location>
        <begin position="245"/>
        <end position="264"/>
    </location>
</feature>
<keyword evidence="2" id="KW-0812">Transmembrane</keyword>
<evidence type="ECO:0000313" key="4">
    <source>
        <dbReference type="Proteomes" id="UP000799424"/>
    </source>
</evidence>
<feature type="region of interest" description="Disordered" evidence="1">
    <location>
        <begin position="401"/>
        <end position="526"/>
    </location>
</feature>
<feature type="region of interest" description="Disordered" evidence="1">
    <location>
        <begin position="338"/>
        <end position="359"/>
    </location>
</feature>
<dbReference type="AlphaFoldDB" id="A0A6A6ZWE0"/>
<evidence type="ECO:0000313" key="3">
    <source>
        <dbReference type="EMBL" id="KAF2824879.1"/>
    </source>
</evidence>
<proteinExistence type="predicted"/>
<sequence>MTKDHRFYHRRQAQAATRILTVNVEIIETVDSSGNVVGQETKTENSPGTPTVVGAAAVVDPLAAAISSVVAPVASPVVNVADSVAAPVLSAVANAVVPSVAQVPTPPAVPLAPSLPQVPSVPPFPTNPLPVVPSVPAFPSDLNVPAYPFTSGIPAQVAQATTGPVIPSPAPTSLPGSSAPPAPIPAPVSASVSISVNPVANSTTTNTLSLSSTASLTSLNNASSALLASVSGSIVPSSRSPYSNVDGTASSGYSGATVSPNAGNPTQYGGAGGVGAPPANTAAPPAQGTAAAGAGATGNTTPLETPQVVGSVVGSLAGAALILAIILMLLRRHKRKRQGALQLSNEETTERASPMTQDLSRNNRIPSAFLNRFSGISRSTIETNTSGGERSFQRVSGRKLPSAFSEGMTSDQFSQRGTMSGSSFYQDDHGTYGGPGLSKEMGKEMGGSPVAAGTGLMNFRPSPARTPVIRHPDDDVNPFADPGPFARDRSHLSPPQSPNPEKPRSTLGRSLQSADGSRSSKFTENV</sequence>
<feature type="compositionally biased region" description="Polar residues" evidence="1">
    <location>
        <begin position="407"/>
        <end position="425"/>
    </location>
</feature>
<keyword evidence="2" id="KW-0472">Membrane</keyword>
<keyword evidence="2" id="KW-1133">Transmembrane helix</keyword>
<dbReference type="EMBL" id="MU006229">
    <property type="protein sequence ID" value="KAF2824879.1"/>
    <property type="molecule type" value="Genomic_DNA"/>
</dbReference>